<sequence>MGLLYAARLGSFGLATITAIIAFGLSIHTDIAGNSLESTFKGSFNAVFKGSLTFAHLGIAAGVITLLVIPFLLLSDRPKLSPVRPLILLEVPIVSLLWILWISAGISTASFASANQDFHINGARSCDDFQAIPDARTICNDSKPTVIFDIATGAILLIYTAALVLLASMKSYGGQSIWSMTVKESEA</sequence>
<organism evidence="2 3">
    <name type="scientific">Ganoderma sinense ZZ0214-1</name>
    <dbReference type="NCBI Taxonomy" id="1077348"/>
    <lineage>
        <taxon>Eukaryota</taxon>
        <taxon>Fungi</taxon>
        <taxon>Dikarya</taxon>
        <taxon>Basidiomycota</taxon>
        <taxon>Agaricomycotina</taxon>
        <taxon>Agaricomycetes</taxon>
        <taxon>Polyporales</taxon>
        <taxon>Polyporaceae</taxon>
        <taxon>Ganoderma</taxon>
    </lineage>
</organism>
<keyword evidence="1" id="KW-0472">Membrane</keyword>
<evidence type="ECO:0000313" key="2">
    <source>
        <dbReference type="EMBL" id="PIL26017.1"/>
    </source>
</evidence>
<evidence type="ECO:0008006" key="4">
    <source>
        <dbReference type="Google" id="ProtNLM"/>
    </source>
</evidence>
<evidence type="ECO:0000313" key="3">
    <source>
        <dbReference type="Proteomes" id="UP000230002"/>
    </source>
</evidence>
<keyword evidence="3" id="KW-1185">Reference proteome</keyword>
<feature type="transmembrane region" description="Helical" evidence="1">
    <location>
        <begin position="53"/>
        <end position="74"/>
    </location>
</feature>
<protein>
    <recommendedName>
        <fullName evidence="4">MARVEL domain-containing protein</fullName>
    </recommendedName>
</protein>
<dbReference type="EMBL" id="AYKW01000045">
    <property type="protein sequence ID" value="PIL26017.1"/>
    <property type="molecule type" value="Genomic_DNA"/>
</dbReference>
<feature type="transmembrane region" description="Helical" evidence="1">
    <location>
        <begin position="86"/>
        <end position="106"/>
    </location>
</feature>
<keyword evidence="1" id="KW-0812">Transmembrane</keyword>
<name>A0A2G8RWZ7_9APHY</name>
<comment type="caution">
    <text evidence="2">The sequence shown here is derived from an EMBL/GenBank/DDBJ whole genome shotgun (WGS) entry which is preliminary data.</text>
</comment>
<dbReference type="STRING" id="1077348.A0A2G8RWZ7"/>
<dbReference type="AlphaFoldDB" id="A0A2G8RWZ7"/>
<keyword evidence="1" id="KW-1133">Transmembrane helix</keyword>
<feature type="transmembrane region" description="Helical" evidence="1">
    <location>
        <begin position="12"/>
        <end position="33"/>
    </location>
</feature>
<reference evidence="2 3" key="1">
    <citation type="journal article" date="2015" name="Sci. Rep.">
        <title>Chromosome-level genome map provides insights into diverse defense mechanisms in the medicinal fungus Ganoderma sinense.</title>
        <authorList>
            <person name="Zhu Y."/>
            <person name="Xu J."/>
            <person name="Sun C."/>
            <person name="Zhou S."/>
            <person name="Xu H."/>
            <person name="Nelson D.R."/>
            <person name="Qian J."/>
            <person name="Song J."/>
            <person name="Luo H."/>
            <person name="Xiang L."/>
            <person name="Li Y."/>
            <person name="Xu Z."/>
            <person name="Ji A."/>
            <person name="Wang L."/>
            <person name="Lu S."/>
            <person name="Hayward A."/>
            <person name="Sun W."/>
            <person name="Li X."/>
            <person name="Schwartz D.C."/>
            <person name="Wang Y."/>
            <person name="Chen S."/>
        </authorList>
    </citation>
    <scope>NUCLEOTIDE SEQUENCE [LARGE SCALE GENOMIC DNA]</scope>
    <source>
        <strain evidence="2 3">ZZ0214-1</strain>
    </source>
</reference>
<dbReference type="OrthoDB" id="2741407at2759"/>
<dbReference type="Proteomes" id="UP000230002">
    <property type="component" value="Unassembled WGS sequence"/>
</dbReference>
<feature type="transmembrane region" description="Helical" evidence="1">
    <location>
        <begin position="146"/>
        <end position="167"/>
    </location>
</feature>
<proteinExistence type="predicted"/>
<evidence type="ECO:0000256" key="1">
    <source>
        <dbReference type="SAM" id="Phobius"/>
    </source>
</evidence>
<gene>
    <name evidence="2" type="ORF">GSI_11771</name>
</gene>
<accession>A0A2G8RWZ7</accession>